<dbReference type="SMART" id="SM00347">
    <property type="entry name" value="HTH_MARR"/>
    <property type="match status" value="1"/>
</dbReference>
<dbReference type="SUPFAM" id="SSF46785">
    <property type="entry name" value="Winged helix' DNA-binding domain"/>
    <property type="match status" value="1"/>
</dbReference>
<evidence type="ECO:0000256" key="1">
    <source>
        <dbReference type="ARBA" id="ARBA00023015"/>
    </source>
</evidence>
<dbReference type="AlphaFoldDB" id="A0A330LPU7"/>
<dbReference type="RefSeq" id="WP_112713708.1">
    <property type="nucleotide sequence ID" value="NZ_LS483250.1"/>
</dbReference>
<evidence type="ECO:0000259" key="4">
    <source>
        <dbReference type="PROSITE" id="PS50995"/>
    </source>
</evidence>
<evidence type="ECO:0000313" key="5">
    <source>
        <dbReference type="EMBL" id="SQD77878.1"/>
    </source>
</evidence>
<dbReference type="GO" id="GO:0003677">
    <property type="term" value="F:DNA binding"/>
    <property type="evidence" value="ECO:0007669"/>
    <property type="project" value="UniProtKB-KW"/>
</dbReference>
<dbReference type="Gene3D" id="1.10.10.10">
    <property type="entry name" value="Winged helix-like DNA-binding domain superfamily/Winged helix DNA-binding domain"/>
    <property type="match status" value="1"/>
</dbReference>
<keyword evidence="2" id="KW-0238">DNA-binding</keyword>
<dbReference type="OrthoDB" id="5327581at2"/>
<organism evidence="5 6">
    <name type="scientific">Moritella yayanosii</name>
    <dbReference type="NCBI Taxonomy" id="69539"/>
    <lineage>
        <taxon>Bacteria</taxon>
        <taxon>Pseudomonadati</taxon>
        <taxon>Pseudomonadota</taxon>
        <taxon>Gammaproteobacteria</taxon>
        <taxon>Alteromonadales</taxon>
        <taxon>Moritellaceae</taxon>
        <taxon>Moritella</taxon>
    </lineage>
</organism>
<keyword evidence="6" id="KW-1185">Reference proteome</keyword>
<dbReference type="PROSITE" id="PS50995">
    <property type="entry name" value="HTH_MARR_2"/>
    <property type="match status" value="1"/>
</dbReference>
<dbReference type="InterPro" id="IPR036390">
    <property type="entry name" value="WH_DNA-bd_sf"/>
</dbReference>
<protein>
    <submittedName>
        <fullName evidence="5">MarR family transcriptional regulator</fullName>
    </submittedName>
</protein>
<dbReference type="PANTHER" id="PTHR42756:SF1">
    <property type="entry name" value="TRANSCRIPTIONAL REPRESSOR OF EMRAB OPERON"/>
    <property type="match status" value="1"/>
</dbReference>
<dbReference type="PANTHER" id="PTHR42756">
    <property type="entry name" value="TRANSCRIPTIONAL REGULATOR, MARR"/>
    <property type="match status" value="1"/>
</dbReference>
<proteinExistence type="predicted"/>
<sequence length="138" mass="15989">MKELEKLNHSIIEFYDKLSSWEQSVVKDKHLSLAQTHTIEVLGNHGAMRMKELANRLGITTGTLTVQIDKLVNAEFIQRRPHHSDRRSILVDLTDEGQKLYHEHDDLHLRLTQDITSNLDENECVILLKCLSTMNTQF</sequence>
<reference evidence="6" key="1">
    <citation type="submission" date="2018-05" db="EMBL/GenBank/DDBJ databases">
        <authorList>
            <person name="Cea G.-C."/>
            <person name="William W."/>
        </authorList>
    </citation>
    <scope>NUCLEOTIDE SEQUENCE [LARGE SCALE GENOMIC DNA]</scope>
    <source>
        <strain evidence="6">DB21MT 5</strain>
    </source>
</reference>
<dbReference type="GO" id="GO:0003700">
    <property type="term" value="F:DNA-binding transcription factor activity"/>
    <property type="evidence" value="ECO:0007669"/>
    <property type="project" value="InterPro"/>
</dbReference>
<dbReference type="Proteomes" id="UP000250163">
    <property type="component" value="Chromosome MORIYA"/>
</dbReference>
<dbReference type="InterPro" id="IPR036388">
    <property type="entry name" value="WH-like_DNA-bd_sf"/>
</dbReference>
<keyword evidence="3" id="KW-0804">Transcription</keyword>
<dbReference type="KEGG" id="mya:MORIYA_1400"/>
<dbReference type="PRINTS" id="PR00598">
    <property type="entry name" value="HTHMARR"/>
</dbReference>
<accession>A0A330LPU7</accession>
<name>A0A330LPU7_9GAMM</name>
<gene>
    <name evidence="5" type="ORF">MORIYA_1400</name>
</gene>
<dbReference type="Pfam" id="PF01047">
    <property type="entry name" value="MarR"/>
    <property type="match status" value="1"/>
</dbReference>
<evidence type="ECO:0000256" key="3">
    <source>
        <dbReference type="ARBA" id="ARBA00023163"/>
    </source>
</evidence>
<dbReference type="InterPro" id="IPR000835">
    <property type="entry name" value="HTH_MarR-typ"/>
</dbReference>
<evidence type="ECO:0000256" key="2">
    <source>
        <dbReference type="ARBA" id="ARBA00023125"/>
    </source>
</evidence>
<evidence type="ECO:0000313" key="6">
    <source>
        <dbReference type="Proteomes" id="UP000250163"/>
    </source>
</evidence>
<dbReference type="EMBL" id="LS483250">
    <property type="protein sequence ID" value="SQD77878.1"/>
    <property type="molecule type" value="Genomic_DNA"/>
</dbReference>
<keyword evidence="1" id="KW-0805">Transcription regulation</keyword>
<feature type="domain" description="HTH marR-type" evidence="4">
    <location>
        <begin position="1"/>
        <end position="136"/>
    </location>
</feature>